<dbReference type="InterPro" id="IPR001387">
    <property type="entry name" value="Cro/C1-type_HTH"/>
</dbReference>
<dbReference type="Pfam" id="PF08279">
    <property type="entry name" value="HTH_11"/>
    <property type="match status" value="1"/>
</dbReference>
<accession>A0ABV9GQV6</accession>
<dbReference type="Pfam" id="PF13280">
    <property type="entry name" value="WYL"/>
    <property type="match status" value="1"/>
</dbReference>
<sequence>MAKWDNMLAIVWLLRSRKSMTAEQLAERLEISVRTVYRYIDALCASGVPIVAEAGHDGGYRLLQSFQEAPLFFDPDELISLFHAASFAQGAGYPYEKNLMKALGKIRHQLTEEQKEFLERHTSGFDVLFEQKDPVIPTWLELPEQAVAEGQTLDMLYDKRRGEEPEERRIDPYGLIYREKFWYVIAFCHLREGLRTFRVDRIRRLQHNGLLFKRPDGFSARDFIDQHWNFKSEADEPTVNVHIKGKPEVIDDLCQYFSHCLEEREEDGEAHFKINVEHVNNMLPGFLVTFGTCIQVVEPKRLRAAMAKVARKLEKYYETNEFP</sequence>
<organism evidence="4 5">
    <name type="scientific">Camelliibacillus cellulosilyticus</name>
    <dbReference type="NCBI Taxonomy" id="2174486"/>
    <lineage>
        <taxon>Bacteria</taxon>
        <taxon>Bacillati</taxon>
        <taxon>Bacillota</taxon>
        <taxon>Bacilli</taxon>
        <taxon>Bacillales</taxon>
        <taxon>Sporolactobacillaceae</taxon>
        <taxon>Camelliibacillus</taxon>
    </lineage>
</organism>
<evidence type="ECO:0000313" key="5">
    <source>
        <dbReference type="Proteomes" id="UP001596022"/>
    </source>
</evidence>
<dbReference type="SUPFAM" id="SSF46785">
    <property type="entry name" value="Winged helix' DNA-binding domain"/>
    <property type="match status" value="1"/>
</dbReference>
<proteinExistence type="predicted"/>
<dbReference type="InterPro" id="IPR036390">
    <property type="entry name" value="WH_DNA-bd_sf"/>
</dbReference>
<keyword evidence="5" id="KW-1185">Reference proteome</keyword>
<evidence type="ECO:0000313" key="4">
    <source>
        <dbReference type="EMBL" id="MFC4619686.1"/>
    </source>
</evidence>
<dbReference type="PIRSF" id="PIRSF016838">
    <property type="entry name" value="PafC"/>
    <property type="match status" value="1"/>
</dbReference>
<dbReference type="Proteomes" id="UP001596022">
    <property type="component" value="Unassembled WGS sequence"/>
</dbReference>
<dbReference type="InterPro" id="IPR051534">
    <property type="entry name" value="CBASS_pafABC_assoc_protein"/>
</dbReference>
<dbReference type="PANTHER" id="PTHR34580">
    <property type="match status" value="1"/>
</dbReference>
<dbReference type="EMBL" id="JBHSFW010000011">
    <property type="protein sequence ID" value="MFC4619686.1"/>
    <property type="molecule type" value="Genomic_DNA"/>
</dbReference>
<dbReference type="InterPro" id="IPR028349">
    <property type="entry name" value="PafC-like"/>
</dbReference>
<dbReference type="InterPro" id="IPR057727">
    <property type="entry name" value="WCX_dom"/>
</dbReference>
<name>A0ABV9GQV6_9BACL</name>
<reference evidence="5" key="1">
    <citation type="journal article" date="2019" name="Int. J. Syst. Evol. Microbiol.">
        <title>The Global Catalogue of Microorganisms (GCM) 10K type strain sequencing project: providing services to taxonomists for standard genome sequencing and annotation.</title>
        <authorList>
            <consortium name="The Broad Institute Genomics Platform"/>
            <consortium name="The Broad Institute Genome Sequencing Center for Infectious Disease"/>
            <person name="Wu L."/>
            <person name="Ma J."/>
        </authorList>
    </citation>
    <scope>NUCLEOTIDE SEQUENCE [LARGE SCALE GENOMIC DNA]</scope>
    <source>
        <strain evidence="5">CGMCC 1.16306</strain>
    </source>
</reference>
<dbReference type="Pfam" id="PF25583">
    <property type="entry name" value="WCX"/>
    <property type="match status" value="1"/>
</dbReference>
<evidence type="ECO:0000259" key="2">
    <source>
        <dbReference type="Pfam" id="PF13280"/>
    </source>
</evidence>
<dbReference type="InterPro" id="IPR026881">
    <property type="entry name" value="WYL_dom"/>
</dbReference>
<gene>
    <name evidence="4" type="ORF">ACFO4N_13280</name>
</gene>
<evidence type="ECO:0000259" key="1">
    <source>
        <dbReference type="Pfam" id="PF08279"/>
    </source>
</evidence>
<dbReference type="Gene3D" id="1.10.10.10">
    <property type="entry name" value="Winged helix-like DNA-binding domain superfamily/Winged helix DNA-binding domain"/>
    <property type="match status" value="1"/>
</dbReference>
<comment type="caution">
    <text evidence="4">The sequence shown here is derived from an EMBL/GenBank/DDBJ whole genome shotgun (WGS) entry which is preliminary data.</text>
</comment>
<dbReference type="InterPro" id="IPR036388">
    <property type="entry name" value="WH-like_DNA-bd_sf"/>
</dbReference>
<dbReference type="CDD" id="cd00093">
    <property type="entry name" value="HTH_XRE"/>
    <property type="match status" value="1"/>
</dbReference>
<dbReference type="PROSITE" id="PS52050">
    <property type="entry name" value="WYL"/>
    <property type="match status" value="1"/>
</dbReference>
<dbReference type="PANTHER" id="PTHR34580:SF3">
    <property type="entry name" value="PROTEIN PAFB"/>
    <property type="match status" value="1"/>
</dbReference>
<dbReference type="RefSeq" id="WP_376846781.1">
    <property type="nucleotide sequence ID" value="NZ_JBHSFW010000011.1"/>
</dbReference>
<protein>
    <submittedName>
        <fullName evidence="4">Helix-turn-helix transcriptional regulator</fullName>
    </submittedName>
</protein>
<evidence type="ECO:0000259" key="3">
    <source>
        <dbReference type="Pfam" id="PF25583"/>
    </source>
</evidence>
<feature type="domain" description="Helix-turn-helix type 11" evidence="1">
    <location>
        <begin position="8"/>
        <end position="61"/>
    </location>
</feature>
<feature type="domain" description="WYL" evidence="2">
    <location>
        <begin position="144"/>
        <end position="206"/>
    </location>
</feature>
<feature type="domain" description="WCX" evidence="3">
    <location>
        <begin position="238"/>
        <end position="313"/>
    </location>
</feature>
<dbReference type="InterPro" id="IPR013196">
    <property type="entry name" value="HTH_11"/>
</dbReference>